<feature type="transmembrane region" description="Helical" evidence="6">
    <location>
        <begin position="40"/>
        <end position="61"/>
    </location>
</feature>
<evidence type="ECO:0000256" key="3">
    <source>
        <dbReference type="ARBA" id="ARBA00022692"/>
    </source>
</evidence>
<keyword evidence="2" id="KW-1003">Cell membrane</keyword>
<dbReference type="PANTHER" id="PTHR30086:SF19">
    <property type="entry name" value="THREONINE EFFLUX PROTEIN"/>
    <property type="match status" value="1"/>
</dbReference>
<dbReference type="EMBL" id="VANS01000001">
    <property type="protein sequence ID" value="TMM54862.1"/>
    <property type="molecule type" value="Genomic_DNA"/>
</dbReference>
<keyword evidence="8" id="KW-1185">Reference proteome</keyword>
<dbReference type="GO" id="GO:0005886">
    <property type="term" value="C:plasma membrane"/>
    <property type="evidence" value="ECO:0007669"/>
    <property type="project" value="UniProtKB-SubCell"/>
</dbReference>
<protein>
    <submittedName>
        <fullName evidence="7">LysE family translocator</fullName>
    </submittedName>
</protein>
<dbReference type="OrthoDB" id="9804822at2"/>
<evidence type="ECO:0000256" key="4">
    <source>
        <dbReference type="ARBA" id="ARBA00022989"/>
    </source>
</evidence>
<keyword evidence="4 6" id="KW-1133">Transmembrane helix</keyword>
<dbReference type="RefSeq" id="WP_138661034.1">
    <property type="nucleotide sequence ID" value="NZ_VANS01000001.1"/>
</dbReference>
<evidence type="ECO:0000313" key="7">
    <source>
        <dbReference type="EMBL" id="TMM54862.1"/>
    </source>
</evidence>
<gene>
    <name evidence="7" type="ORF">FDT80_04595</name>
</gene>
<feature type="transmembrane region" description="Helical" evidence="6">
    <location>
        <begin position="67"/>
        <end position="88"/>
    </location>
</feature>
<keyword evidence="3 6" id="KW-0812">Transmembrane</keyword>
<accession>A0A5S3QCL8</accession>
<evidence type="ECO:0000313" key="8">
    <source>
        <dbReference type="Proteomes" id="UP000309550"/>
    </source>
</evidence>
<comment type="caution">
    <text evidence="7">The sequence shown here is derived from an EMBL/GenBank/DDBJ whole genome shotgun (WGS) entry which is preliminary data.</text>
</comment>
<name>A0A5S3QCL8_9RHOB</name>
<evidence type="ECO:0000256" key="2">
    <source>
        <dbReference type="ARBA" id="ARBA00022475"/>
    </source>
</evidence>
<dbReference type="Pfam" id="PF01810">
    <property type="entry name" value="LysE"/>
    <property type="match status" value="1"/>
</dbReference>
<dbReference type="GO" id="GO:0015171">
    <property type="term" value="F:amino acid transmembrane transporter activity"/>
    <property type="evidence" value="ECO:0007669"/>
    <property type="project" value="TreeGrafter"/>
</dbReference>
<feature type="transmembrane region" description="Helical" evidence="6">
    <location>
        <begin position="109"/>
        <end position="134"/>
    </location>
</feature>
<feature type="transmembrane region" description="Helical" evidence="6">
    <location>
        <begin position="6"/>
        <end position="28"/>
    </location>
</feature>
<dbReference type="PANTHER" id="PTHR30086">
    <property type="entry name" value="ARGININE EXPORTER PROTEIN ARGO"/>
    <property type="match status" value="1"/>
</dbReference>
<reference evidence="7 8" key="1">
    <citation type="submission" date="2019-05" db="EMBL/GenBank/DDBJ databases">
        <title>Sulfitobacter sabulilitoris sp. nov., isolated from a marine sand.</title>
        <authorList>
            <person name="Yoon J.-H."/>
        </authorList>
    </citation>
    <scope>NUCLEOTIDE SEQUENCE [LARGE SCALE GENOMIC DNA]</scope>
    <source>
        <strain evidence="7 8">HSMS-29</strain>
    </source>
</reference>
<evidence type="ECO:0000256" key="5">
    <source>
        <dbReference type="ARBA" id="ARBA00023136"/>
    </source>
</evidence>
<evidence type="ECO:0000256" key="6">
    <source>
        <dbReference type="SAM" id="Phobius"/>
    </source>
</evidence>
<evidence type="ECO:0000256" key="1">
    <source>
        <dbReference type="ARBA" id="ARBA00004651"/>
    </source>
</evidence>
<dbReference type="Proteomes" id="UP000309550">
    <property type="component" value="Unassembled WGS sequence"/>
</dbReference>
<feature type="transmembrane region" description="Helical" evidence="6">
    <location>
        <begin position="146"/>
        <end position="168"/>
    </location>
</feature>
<sequence length="203" mass="21284">MTQEHLMAFNLVLMAAIASPGAALLVAVRTTVASGRAAGMATGAGLALMASGWTLAALLGLDAVFALFPWLYGALKTGGALYLLYLALRLWRGARSPLGEAPTPRGRAFLRGLLVNLGNPKSMLFAAAVIVVVFPRGLGAGEIAFITANHLVLELAFYTLFATALSSAPARARYLRAKPFIDRIAALLLAGLGLKLLLQRTLP</sequence>
<proteinExistence type="predicted"/>
<keyword evidence="5 6" id="KW-0472">Membrane</keyword>
<dbReference type="InterPro" id="IPR001123">
    <property type="entry name" value="LeuE-type"/>
</dbReference>
<organism evidence="7 8">
    <name type="scientific">Sulfitobacter sabulilitoris</name>
    <dbReference type="NCBI Taxonomy" id="2562655"/>
    <lineage>
        <taxon>Bacteria</taxon>
        <taxon>Pseudomonadati</taxon>
        <taxon>Pseudomonadota</taxon>
        <taxon>Alphaproteobacteria</taxon>
        <taxon>Rhodobacterales</taxon>
        <taxon>Roseobacteraceae</taxon>
        <taxon>Sulfitobacter</taxon>
    </lineage>
</organism>
<comment type="subcellular location">
    <subcellularLocation>
        <location evidence="1">Cell membrane</location>
        <topology evidence="1">Multi-pass membrane protein</topology>
    </subcellularLocation>
</comment>
<dbReference type="AlphaFoldDB" id="A0A5S3QCL8"/>